<reference evidence="2" key="1">
    <citation type="journal article" date="2021" name="Nat. Commun.">
        <title>Genetic determinants of endophytism in the Arabidopsis root mycobiome.</title>
        <authorList>
            <person name="Mesny F."/>
            <person name="Miyauchi S."/>
            <person name="Thiergart T."/>
            <person name="Pickel B."/>
            <person name="Atanasova L."/>
            <person name="Karlsson M."/>
            <person name="Huettel B."/>
            <person name="Barry K.W."/>
            <person name="Haridas S."/>
            <person name="Chen C."/>
            <person name="Bauer D."/>
            <person name="Andreopoulos W."/>
            <person name="Pangilinan J."/>
            <person name="LaButti K."/>
            <person name="Riley R."/>
            <person name="Lipzen A."/>
            <person name="Clum A."/>
            <person name="Drula E."/>
            <person name="Henrissat B."/>
            <person name="Kohler A."/>
            <person name="Grigoriev I.V."/>
            <person name="Martin F.M."/>
            <person name="Hacquard S."/>
        </authorList>
    </citation>
    <scope>NUCLEOTIDE SEQUENCE</scope>
    <source>
        <strain evidence="2">MPI-SDFR-AT-0120</strain>
    </source>
</reference>
<evidence type="ECO:0000313" key="3">
    <source>
        <dbReference type="Proteomes" id="UP000813461"/>
    </source>
</evidence>
<accession>A0A8K0QZU7</accession>
<keyword evidence="3" id="KW-1185">Reference proteome</keyword>
<comment type="caution">
    <text evidence="2">The sequence shown here is derived from an EMBL/GenBank/DDBJ whole genome shotgun (WGS) entry which is preliminary data.</text>
</comment>
<feature type="region of interest" description="Disordered" evidence="1">
    <location>
        <begin position="160"/>
        <end position="180"/>
    </location>
</feature>
<name>A0A8K0QZU7_9PLEO</name>
<organism evidence="2 3">
    <name type="scientific">Paraphoma chrysanthemicola</name>
    <dbReference type="NCBI Taxonomy" id="798071"/>
    <lineage>
        <taxon>Eukaryota</taxon>
        <taxon>Fungi</taxon>
        <taxon>Dikarya</taxon>
        <taxon>Ascomycota</taxon>
        <taxon>Pezizomycotina</taxon>
        <taxon>Dothideomycetes</taxon>
        <taxon>Pleosporomycetidae</taxon>
        <taxon>Pleosporales</taxon>
        <taxon>Pleosporineae</taxon>
        <taxon>Phaeosphaeriaceae</taxon>
        <taxon>Paraphoma</taxon>
    </lineage>
</organism>
<feature type="region of interest" description="Disordered" evidence="1">
    <location>
        <begin position="115"/>
        <end position="134"/>
    </location>
</feature>
<evidence type="ECO:0000256" key="1">
    <source>
        <dbReference type="SAM" id="MobiDB-lite"/>
    </source>
</evidence>
<feature type="compositionally biased region" description="Polar residues" evidence="1">
    <location>
        <begin position="162"/>
        <end position="175"/>
    </location>
</feature>
<gene>
    <name evidence="2" type="ORF">FB567DRAFT_607415</name>
</gene>
<proteinExistence type="predicted"/>
<dbReference type="Proteomes" id="UP000813461">
    <property type="component" value="Unassembled WGS sequence"/>
</dbReference>
<protein>
    <submittedName>
        <fullName evidence="2">Uncharacterized protein</fullName>
    </submittedName>
</protein>
<dbReference type="AlphaFoldDB" id="A0A8K0QZU7"/>
<dbReference type="EMBL" id="JAGMVJ010000017">
    <property type="protein sequence ID" value="KAH7078294.1"/>
    <property type="molecule type" value="Genomic_DNA"/>
</dbReference>
<sequence length="205" mass="22378">MLRDLRPDVKGLISQSFWVLIDNIESSLSCEEGQKAQGIGGRFICSPKCRRTCHRLLDALHNPYINHHSAPNRLKYWRSSQSVGEVHIWDSLPMASRCDAGVAGRVDRHRDRLSKSSRTASGMAHRCGPGSTTSHKAIVASSQMIRTQCFARPVGRAALPSPSDNGYDQTASKPTASPGPWSASVISLTQIMETAVIENDARGVI</sequence>
<evidence type="ECO:0000313" key="2">
    <source>
        <dbReference type="EMBL" id="KAH7078294.1"/>
    </source>
</evidence>